<evidence type="ECO:0000313" key="2">
    <source>
        <dbReference type="Proteomes" id="UP001269144"/>
    </source>
</evidence>
<protein>
    <submittedName>
        <fullName evidence="1">DUF2793 domain-containing protein</fullName>
    </submittedName>
</protein>
<organism evidence="1 2">
    <name type="scientific">Paracoccus aurantius</name>
    <dbReference type="NCBI Taxonomy" id="3073814"/>
    <lineage>
        <taxon>Bacteria</taxon>
        <taxon>Pseudomonadati</taxon>
        <taxon>Pseudomonadota</taxon>
        <taxon>Alphaproteobacteria</taxon>
        <taxon>Rhodobacterales</taxon>
        <taxon>Paracoccaceae</taxon>
        <taxon>Paracoccus</taxon>
    </lineage>
</organism>
<keyword evidence="2" id="KW-1185">Reference proteome</keyword>
<reference evidence="2" key="1">
    <citation type="submission" date="2023-07" db="EMBL/GenBank/DDBJ databases">
        <title>Paracoccus sp. MBLB3053 whole genome sequence.</title>
        <authorList>
            <person name="Hwang C.Y."/>
            <person name="Cho E.-S."/>
            <person name="Seo M.-J."/>
        </authorList>
    </citation>
    <scope>NUCLEOTIDE SEQUENCE [LARGE SCALE GENOMIC DNA]</scope>
    <source>
        <strain evidence="2">MBLB3053</strain>
    </source>
</reference>
<dbReference type="InterPro" id="IPR021251">
    <property type="entry name" value="DUF2793"/>
</dbReference>
<accession>A0ABU2HN87</accession>
<dbReference type="Proteomes" id="UP001269144">
    <property type="component" value="Unassembled WGS sequence"/>
</dbReference>
<sequence length="237" mass="24469">MSDSATANLELPLLLPAQAQKHVTVNDAMMRLDGAIDLVLQSLSRAMPPDTVEDGQCWGVPMGASNAWEGQGGKIAIGSNGGWIFARPKLGRRALVADRGVQAIHDGSQWVLGAVTLGSHGSGLLTGQATEDVVLGPGSSATTSLVIPSGVMVIGVTARVLTAINGTLASWSLGHSDATNRFGEGLGKGAGSWSRGLLGTPMSYWEPTPLQLTATGGQFGGGKVRVVAHWLELRLPD</sequence>
<name>A0ABU2HN87_9RHOB</name>
<dbReference type="EMBL" id="JAVQLW010000001">
    <property type="protein sequence ID" value="MDS9466010.1"/>
    <property type="molecule type" value="Genomic_DNA"/>
</dbReference>
<dbReference type="Pfam" id="PF10983">
    <property type="entry name" value="DUF2793"/>
    <property type="match status" value="1"/>
</dbReference>
<gene>
    <name evidence="1" type="ORF">RGQ15_00270</name>
</gene>
<comment type="caution">
    <text evidence="1">The sequence shown here is derived from an EMBL/GenBank/DDBJ whole genome shotgun (WGS) entry which is preliminary data.</text>
</comment>
<proteinExistence type="predicted"/>
<evidence type="ECO:0000313" key="1">
    <source>
        <dbReference type="EMBL" id="MDS9466010.1"/>
    </source>
</evidence>
<dbReference type="RefSeq" id="WP_311158207.1">
    <property type="nucleotide sequence ID" value="NZ_JAVQLW010000001.1"/>
</dbReference>